<evidence type="ECO:0000256" key="1">
    <source>
        <dbReference type="SAM" id="MobiDB-lite"/>
    </source>
</evidence>
<sequence>MPMTPEDSYDVPVQTDVDAAEVSATDSQEHDSNGTETYENQASYETETKLETGTKVETETYEDVDSSDDDVTPTASADDAEVLVSEASESDVDQQDIVEAKQAWDEDDPRLAELAQPFVGQWNQLISTTNWEKGEIVHQWRLALIESGAPSTEYSDEAWARRVGGVTAPHVGRLRRVFDRFGSTRATYDKLYWSHFLAALDWDDAPLWLEGAVQESWSVSQMREKRWEATGAVESQRPTNSQIVEVDTDEDVVLPAQGGGRTKDFDEESSGEVATGPRPEGPDFGEEEEFSAVDASKANPPMAEAEAKSESAVETPSTSQPFAGLPELPDDLADAIESLKLAVLRHKSAKWEQTDAETIERYLVAIGILLKS</sequence>
<evidence type="ECO:0000313" key="2">
    <source>
        <dbReference type="EMBL" id="EMI21914.1"/>
    </source>
</evidence>
<protein>
    <submittedName>
        <fullName evidence="2">Uncharacterized protein</fullName>
    </submittedName>
</protein>
<keyword evidence="3" id="KW-1185">Reference proteome</keyword>
<accession>M5S6V4</accession>
<proteinExistence type="predicted"/>
<gene>
    <name evidence="2" type="ORF">RMSM_01157</name>
</gene>
<feature type="compositionally biased region" description="Basic and acidic residues" evidence="1">
    <location>
        <begin position="46"/>
        <end position="58"/>
    </location>
</feature>
<evidence type="ECO:0000313" key="3">
    <source>
        <dbReference type="Proteomes" id="UP000011991"/>
    </source>
</evidence>
<dbReference type="PATRIC" id="fig|1265738.3.peg.1154"/>
<organism evidence="2 3">
    <name type="scientific">Rhodopirellula maiorica SM1</name>
    <dbReference type="NCBI Taxonomy" id="1265738"/>
    <lineage>
        <taxon>Bacteria</taxon>
        <taxon>Pseudomonadati</taxon>
        <taxon>Planctomycetota</taxon>
        <taxon>Planctomycetia</taxon>
        <taxon>Pirellulales</taxon>
        <taxon>Pirellulaceae</taxon>
        <taxon>Novipirellula</taxon>
    </lineage>
</organism>
<feature type="region of interest" description="Disordered" evidence="1">
    <location>
        <begin position="229"/>
        <end position="328"/>
    </location>
</feature>
<feature type="compositionally biased region" description="Polar residues" evidence="1">
    <location>
        <begin position="34"/>
        <end position="45"/>
    </location>
</feature>
<dbReference type="EMBL" id="ANOG01000175">
    <property type="protein sequence ID" value="EMI21914.1"/>
    <property type="molecule type" value="Genomic_DNA"/>
</dbReference>
<comment type="caution">
    <text evidence="2">The sequence shown here is derived from an EMBL/GenBank/DDBJ whole genome shotgun (WGS) entry which is preliminary data.</text>
</comment>
<feature type="region of interest" description="Disordered" evidence="1">
    <location>
        <begin position="1"/>
        <end position="76"/>
    </location>
</feature>
<name>M5S6V4_9BACT</name>
<dbReference type="AlphaFoldDB" id="M5S6V4"/>
<feature type="compositionally biased region" description="Acidic residues" evidence="1">
    <location>
        <begin position="59"/>
        <end position="71"/>
    </location>
</feature>
<reference evidence="2 3" key="1">
    <citation type="journal article" date="2013" name="Mar. Genomics">
        <title>Expression of sulfatases in Rhodopirellula baltica and the diversity of sulfatases in the genus Rhodopirellula.</title>
        <authorList>
            <person name="Wegner C.E."/>
            <person name="Richter-Heitmann T."/>
            <person name="Klindworth A."/>
            <person name="Klockow C."/>
            <person name="Richter M."/>
            <person name="Achstetter T."/>
            <person name="Glockner F.O."/>
            <person name="Harder J."/>
        </authorList>
    </citation>
    <scope>NUCLEOTIDE SEQUENCE [LARGE SCALE GENOMIC DNA]</scope>
    <source>
        <strain evidence="2 3">SM1</strain>
    </source>
</reference>
<dbReference type="OrthoDB" id="264328at2"/>
<dbReference type="Proteomes" id="UP000011991">
    <property type="component" value="Unassembled WGS sequence"/>
</dbReference>